<dbReference type="InterPro" id="IPR055199">
    <property type="entry name" value="Hda_lid"/>
</dbReference>
<dbReference type="Pfam" id="PF22688">
    <property type="entry name" value="Hda_lid"/>
    <property type="match status" value="1"/>
</dbReference>
<dbReference type="Proteomes" id="UP001331561">
    <property type="component" value="Unassembled WGS sequence"/>
</dbReference>
<reference evidence="2 3" key="1">
    <citation type="submission" date="2024-01" db="EMBL/GenBank/DDBJ databases">
        <title>Uliginosibacterium soil sp. nov.</title>
        <authorList>
            <person name="Lv Y."/>
        </authorList>
    </citation>
    <scope>NUCLEOTIDE SEQUENCE [LARGE SCALE GENOMIC DNA]</scope>
    <source>
        <strain evidence="2 3">H3</strain>
    </source>
</reference>
<evidence type="ECO:0000259" key="1">
    <source>
        <dbReference type="Pfam" id="PF22688"/>
    </source>
</evidence>
<dbReference type="PANTHER" id="PTHR30050">
    <property type="entry name" value="CHROMOSOMAL REPLICATION INITIATOR PROTEIN DNAA"/>
    <property type="match status" value="1"/>
</dbReference>
<comment type="caution">
    <text evidence="2">The sequence shown here is derived from an EMBL/GenBank/DDBJ whole genome shotgun (WGS) entry which is preliminary data.</text>
</comment>
<dbReference type="PANTHER" id="PTHR30050:SF5">
    <property type="entry name" value="DNAA REGULATORY INACTIVATOR HDA"/>
    <property type="match status" value="1"/>
</dbReference>
<dbReference type="Gene3D" id="1.10.8.60">
    <property type="match status" value="1"/>
</dbReference>
<dbReference type="RefSeq" id="WP_327599499.1">
    <property type="nucleotide sequence ID" value="NZ_JAYXHS010000002.1"/>
</dbReference>
<proteinExistence type="predicted"/>
<dbReference type="EMBL" id="JAYXHS010000002">
    <property type="protein sequence ID" value="MEC5386536.1"/>
    <property type="molecule type" value="Genomic_DNA"/>
</dbReference>
<feature type="domain" description="Hda lid" evidence="1">
    <location>
        <begin position="152"/>
        <end position="216"/>
    </location>
</feature>
<evidence type="ECO:0000313" key="3">
    <source>
        <dbReference type="Proteomes" id="UP001331561"/>
    </source>
</evidence>
<protein>
    <submittedName>
        <fullName evidence="2">DnaA/Hda family protein</fullName>
    </submittedName>
</protein>
<sequence>MKQLILDVRPDFTPSLANFVPGDNAPLIAALREQLSRRDGSLLYIWGPTGSGRSHLLLAAIAEIQGQRPSRLVSDGDDMASPGDQGLLCVDDLGAQSEASLAELFRILINARERQQSLIVAGSEPPASLVMRDDVSSRIAQGLIFEMRPLTDEQKIETLMQHADSRGMRFTREMVGYLLRRSRRDLPWLMAVLDALDEASLSLGRPITLPLLREILRAE</sequence>
<name>A0ABU6K4C9_9RHOO</name>
<accession>A0ABU6K4C9</accession>
<dbReference type="SUPFAM" id="SSF52540">
    <property type="entry name" value="P-loop containing nucleoside triphosphate hydrolases"/>
    <property type="match status" value="1"/>
</dbReference>
<gene>
    <name evidence="2" type="ORF">VVD49_12430</name>
</gene>
<evidence type="ECO:0000313" key="2">
    <source>
        <dbReference type="EMBL" id="MEC5386536.1"/>
    </source>
</evidence>
<organism evidence="2 3">
    <name type="scientific">Uliginosibacterium silvisoli</name>
    <dbReference type="NCBI Taxonomy" id="3114758"/>
    <lineage>
        <taxon>Bacteria</taxon>
        <taxon>Pseudomonadati</taxon>
        <taxon>Pseudomonadota</taxon>
        <taxon>Betaproteobacteria</taxon>
        <taxon>Rhodocyclales</taxon>
        <taxon>Zoogloeaceae</taxon>
        <taxon>Uliginosibacterium</taxon>
    </lineage>
</organism>
<keyword evidence="3" id="KW-1185">Reference proteome</keyword>
<dbReference type="InterPro" id="IPR027417">
    <property type="entry name" value="P-loop_NTPase"/>
</dbReference>
<dbReference type="Gene3D" id="3.40.50.300">
    <property type="entry name" value="P-loop containing nucleotide triphosphate hydrolases"/>
    <property type="match status" value="1"/>
</dbReference>